<dbReference type="Proteomes" id="UP000006565">
    <property type="component" value="Chromosome"/>
</dbReference>
<dbReference type="Pfam" id="PF02616">
    <property type="entry name" value="SMC_ScpA"/>
    <property type="match status" value="1"/>
</dbReference>
<dbReference type="STRING" id="679926.Mpet_0726"/>
<reference evidence="1 2" key="1">
    <citation type="journal article" date="2010" name="Stand. Genomic Sci.">
        <title>Complete genome sequence of Methanoplanus petrolearius type strain (SEBR 4847).</title>
        <authorList>
            <person name="Brambilla E."/>
            <person name="Djao O.D."/>
            <person name="Daligault H."/>
            <person name="Lapidus A."/>
            <person name="Lucas S."/>
            <person name="Hammon N."/>
            <person name="Nolan M."/>
            <person name="Tice H."/>
            <person name="Cheng J.F."/>
            <person name="Han C."/>
            <person name="Tapia R."/>
            <person name="Goodwin L."/>
            <person name="Pitluck S."/>
            <person name="Liolios K."/>
            <person name="Ivanova N."/>
            <person name="Mavromatis K."/>
            <person name="Mikhailova N."/>
            <person name="Pati A."/>
            <person name="Chen A."/>
            <person name="Palaniappan K."/>
            <person name="Land M."/>
            <person name="Hauser L."/>
            <person name="Chang Y.J."/>
            <person name="Jeffries C.D."/>
            <person name="Rohde M."/>
            <person name="Spring S."/>
            <person name="Sikorski J."/>
            <person name="Goker M."/>
            <person name="Woyke T."/>
            <person name="Bristow J."/>
            <person name="Eisen J.A."/>
            <person name="Markowitz V."/>
            <person name="Hugenholtz P."/>
            <person name="Kyrpides N.C."/>
            <person name="Klenk H.P."/>
        </authorList>
    </citation>
    <scope>NUCLEOTIDE SEQUENCE [LARGE SCALE GENOMIC DNA]</scope>
    <source>
        <strain evidence="2">DSM 11571 / OCM 486 / SEBR 4847</strain>
    </source>
</reference>
<dbReference type="RefSeq" id="WP_013328678.1">
    <property type="nucleotide sequence ID" value="NC_014507.1"/>
</dbReference>
<organism evidence="1 2">
    <name type="scientific">Methanolacinia petrolearia (strain DSM 11571 / OCM 486 / SEBR 4847)</name>
    <name type="common">Methanoplanus petrolearius</name>
    <dbReference type="NCBI Taxonomy" id="679926"/>
    <lineage>
        <taxon>Archaea</taxon>
        <taxon>Methanobacteriati</taxon>
        <taxon>Methanobacteriota</taxon>
        <taxon>Stenosarchaea group</taxon>
        <taxon>Methanomicrobia</taxon>
        <taxon>Methanomicrobiales</taxon>
        <taxon>Methanomicrobiaceae</taxon>
        <taxon>Methanolacinia</taxon>
    </lineage>
</organism>
<dbReference type="InterPro" id="IPR023093">
    <property type="entry name" value="ScpA-like_C"/>
</dbReference>
<dbReference type="HOGENOM" id="CLU_070251_1_1_2"/>
<name>E1RII7_METP4</name>
<dbReference type="AlphaFoldDB" id="E1RII7"/>
<accession>E1RII7</accession>
<dbReference type="GeneID" id="9743175"/>
<dbReference type="KEGG" id="mpi:Mpet_0726"/>
<dbReference type="Gene3D" id="1.10.10.580">
    <property type="entry name" value="Structural maintenance of chromosome 1. Chain E"/>
    <property type="match status" value="1"/>
</dbReference>
<protein>
    <submittedName>
        <fullName evidence="1">Chromosome segregation and condensation protein ScpA</fullName>
    </submittedName>
</protein>
<dbReference type="Gene3D" id="6.10.250.2410">
    <property type="match status" value="1"/>
</dbReference>
<dbReference type="InterPro" id="IPR003768">
    <property type="entry name" value="ScpA"/>
</dbReference>
<sequence>MDEEPVEILVRMAESGEIDPWNIDIVEVTDRFLSELERMQKLDLRISGRTLFFASTLLRMKSEYLDEPEVSGSEQEGDYYEDDYGFDEEGEYSFGDVAEPIDRLEREIQRRIKRKKQRKRPVTLFELIKELKTAEKMQRRRQRRRPSPELEFFFEAEDIVSVAHEEDFEDIADKIYSCFEDMEAKSGEVTLSAVCDELRKDVRTIYIPLLFLMLEQKIILKQKEFFGEIYLIRWQIDFSDD</sequence>
<evidence type="ECO:0000313" key="2">
    <source>
        <dbReference type="Proteomes" id="UP000006565"/>
    </source>
</evidence>
<dbReference type="EMBL" id="CP002117">
    <property type="protein sequence ID" value="ADN35500.1"/>
    <property type="molecule type" value="Genomic_DNA"/>
</dbReference>
<dbReference type="PANTHER" id="PTHR33969:SF2">
    <property type="entry name" value="SEGREGATION AND CONDENSATION PROTEIN A"/>
    <property type="match status" value="1"/>
</dbReference>
<gene>
    <name evidence="1" type="ordered locus">Mpet_0726</name>
</gene>
<keyword evidence="2" id="KW-1185">Reference proteome</keyword>
<dbReference type="PANTHER" id="PTHR33969">
    <property type="entry name" value="SEGREGATION AND CONDENSATION PROTEIN A"/>
    <property type="match status" value="1"/>
</dbReference>
<evidence type="ECO:0000313" key="1">
    <source>
        <dbReference type="EMBL" id="ADN35500.1"/>
    </source>
</evidence>
<dbReference type="eggNOG" id="arCOG02610">
    <property type="taxonomic scope" value="Archaea"/>
</dbReference>
<dbReference type="OrthoDB" id="53244at2157"/>
<proteinExistence type="predicted"/>